<sequence length="179" mass="19489">MREELNREQSLSEWAKEGRWWLEASSALGSKIATGGEEVLRALWKGEGGMFNALGLPDLLVSLVENGCARCTLRIPLHLTDENGNWHTGSIAAAIDDVCAAAIVSADGIINVSVDFNISYFSHAKFNEVVEMESRVVEKKGMLTAVVAEVRRKSTGELVAIGRQWMSASKGKKVANSRL</sequence>
<dbReference type="PANTHER" id="PTHR21660:SF1">
    <property type="entry name" value="ACYL-COENZYME A THIOESTERASE 13"/>
    <property type="match status" value="1"/>
</dbReference>
<comment type="caution">
    <text evidence="4">The sequence shown here is derived from an EMBL/GenBank/DDBJ whole genome shotgun (WGS) entry which is preliminary data.</text>
</comment>
<evidence type="ECO:0000256" key="1">
    <source>
        <dbReference type="ARBA" id="ARBA00008324"/>
    </source>
</evidence>
<reference evidence="4" key="1">
    <citation type="submission" date="2020-01" db="EMBL/GenBank/DDBJ databases">
        <title>Genome sequence of Kobresia littledalei, the first chromosome-level genome in the family Cyperaceae.</title>
        <authorList>
            <person name="Qu G."/>
        </authorList>
    </citation>
    <scope>NUCLEOTIDE SEQUENCE</scope>
    <source>
        <strain evidence="4">C.B.Clarke</strain>
        <tissue evidence="4">Leaf</tissue>
    </source>
</reference>
<dbReference type="Gene3D" id="3.10.129.10">
    <property type="entry name" value="Hotdog Thioesterase"/>
    <property type="match status" value="1"/>
</dbReference>
<dbReference type="OrthoDB" id="46529at2759"/>
<keyword evidence="2" id="KW-0378">Hydrolase</keyword>
<dbReference type="Pfam" id="PF03061">
    <property type="entry name" value="4HBT"/>
    <property type="match status" value="1"/>
</dbReference>
<dbReference type="Proteomes" id="UP000623129">
    <property type="component" value="Unassembled WGS sequence"/>
</dbReference>
<dbReference type="PANTHER" id="PTHR21660">
    <property type="entry name" value="THIOESTERASE SUPERFAMILY MEMBER-RELATED"/>
    <property type="match status" value="1"/>
</dbReference>
<proteinExistence type="inferred from homology"/>
<feature type="domain" description="Thioesterase" evidence="3">
    <location>
        <begin position="83"/>
        <end position="157"/>
    </location>
</feature>
<dbReference type="InterPro" id="IPR039298">
    <property type="entry name" value="ACOT13"/>
</dbReference>
<evidence type="ECO:0000259" key="3">
    <source>
        <dbReference type="Pfam" id="PF03061"/>
    </source>
</evidence>
<protein>
    <submittedName>
        <fullName evidence="4">Acyl-coenzyme A thioesterase 13</fullName>
    </submittedName>
</protein>
<evidence type="ECO:0000313" key="4">
    <source>
        <dbReference type="EMBL" id="KAF3328736.1"/>
    </source>
</evidence>
<gene>
    <name evidence="4" type="ORF">FCM35_KLT05814</name>
</gene>
<dbReference type="InterPro" id="IPR029069">
    <property type="entry name" value="HotDog_dom_sf"/>
</dbReference>
<dbReference type="AlphaFoldDB" id="A0A833V8N2"/>
<comment type="similarity">
    <text evidence="1">Belongs to the thioesterase PaaI family.</text>
</comment>
<evidence type="ECO:0000313" key="5">
    <source>
        <dbReference type="Proteomes" id="UP000623129"/>
    </source>
</evidence>
<accession>A0A833V8N2</accession>
<name>A0A833V8N2_9POAL</name>
<dbReference type="SUPFAM" id="SSF54637">
    <property type="entry name" value="Thioesterase/thiol ester dehydrase-isomerase"/>
    <property type="match status" value="1"/>
</dbReference>
<organism evidence="4 5">
    <name type="scientific">Carex littledalei</name>
    <dbReference type="NCBI Taxonomy" id="544730"/>
    <lineage>
        <taxon>Eukaryota</taxon>
        <taxon>Viridiplantae</taxon>
        <taxon>Streptophyta</taxon>
        <taxon>Embryophyta</taxon>
        <taxon>Tracheophyta</taxon>
        <taxon>Spermatophyta</taxon>
        <taxon>Magnoliopsida</taxon>
        <taxon>Liliopsida</taxon>
        <taxon>Poales</taxon>
        <taxon>Cyperaceae</taxon>
        <taxon>Cyperoideae</taxon>
        <taxon>Cariceae</taxon>
        <taxon>Carex</taxon>
        <taxon>Carex subgen. Euthyceras</taxon>
    </lineage>
</organism>
<keyword evidence="5" id="KW-1185">Reference proteome</keyword>
<dbReference type="CDD" id="cd03443">
    <property type="entry name" value="PaaI_thioesterase"/>
    <property type="match status" value="1"/>
</dbReference>
<evidence type="ECO:0000256" key="2">
    <source>
        <dbReference type="ARBA" id="ARBA00022801"/>
    </source>
</evidence>
<dbReference type="InterPro" id="IPR006683">
    <property type="entry name" value="Thioestr_dom"/>
</dbReference>
<dbReference type="GO" id="GO:0047617">
    <property type="term" value="F:fatty acyl-CoA hydrolase activity"/>
    <property type="evidence" value="ECO:0007669"/>
    <property type="project" value="InterPro"/>
</dbReference>
<dbReference type="EMBL" id="SWLB01000015">
    <property type="protein sequence ID" value="KAF3328736.1"/>
    <property type="molecule type" value="Genomic_DNA"/>
</dbReference>